<dbReference type="AlphaFoldDB" id="A0A0G8CLT1"/>
<gene>
    <name evidence="1" type="ORF">B4147_0819</name>
</gene>
<sequence>MKKVMGSNHHFFHCMYKSVHVKRNILLLKRWIRNGNVESISNIVLECGGIYATP</sequence>
<accession>A0A0G8CLT1</accession>
<evidence type="ECO:0000313" key="1">
    <source>
        <dbReference type="EMBL" id="KLA00774.1"/>
    </source>
</evidence>
<organism evidence="1 2">
    <name type="scientific">Bacillus wiedmannii</name>
    <dbReference type="NCBI Taxonomy" id="1890302"/>
    <lineage>
        <taxon>Bacteria</taxon>
        <taxon>Bacillati</taxon>
        <taxon>Bacillota</taxon>
        <taxon>Bacilli</taxon>
        <taxon>Bacillales</taxon>
        <taxon>Bacillaceae</taxon>
        <taxon>Bacillus</taxon>
        <taxon>Bacillus cereus group</taxon>
    </lineage>
</organism>
<proteinExistence type="predicted"/>
<dbReference type="Proteomes" id="UP000035350">
    <property type="component" value="Unassembled WGS sequence"/>
</dbReference>
<reference evidence="1 2" key="1">
    <citation type="journal article" date="2015" name="Genome Announc.">
        <title>Next-Generation Whole-Genome Sequencing of Eight Strains of Bacillus cereus, Isolated from Food.</title>
        <authorList>
            <person name="Krawczyk A.O."/>
            <person name="de Jong A."/>
            <person name="Eijlander R.T."/>
            <person name="Berendsen E.M."/>
            <person name="Holsappel S."/>
            <person name="Wells-Bennik M.H."/>
            <person name="Kuipers O.P."/>
        </authorList>
    </citation>
    <scope>NUCLEOTIDE SEQUENCE [LARGE SCALE GENOMIC DNA]</scope>
    <source>
        <strain evidence="1 2">B4147</strain>
    </source>
</reference>
<reference evidence="2" key="2">
    <citation type="submission" date="2015-04" db="EMBL/GenBank/DDBJ databases">
        <title>Draft Genome Sequences of Eight Spore-Forming Food Isolates of Bacillus cereus Genome sequencing.</title>
        <authorList>
            <person name="Krawcyk A.O."/>
            <person name="de Jong A."/>
            <person name="Eijlander R.T."/>
            <person name="Berendsen E.M."/>
            <person name="Holsappel S."/>
            <person name="Wells-Bennik M."/>
            <person name="Kuipers O.P."/>
        </authorList>
    </citation>
    <scope>NUCLEOTIDE SEQUENCE [LARGE SCALE GENOMIC DNA]</scope>
    <source>
        <strain evidence="2">B4147</strain>
    </source>
</reference>
<comment type="caution">
    <text evidence="1">The sequence shown here is derived from an EMBL/GenBank/DDBJ whole genome shotgun (WGS) entry which is preliminary data.</text>
</comment>
<protein>
    <submittedName>
        <fullName evidence="1">Uncharacterized protein</fullName>
    </submittedName>
</protein>
<evidence type="ECO:0000313" key="2">
    <source>
        <dbReference type="Proteomes" id="UP000035350"/>
    </source>
</evidence>
<name>A0A0G8CLT1_9BACI</name>
<dbReference type="PATRIC" id="fig|1396.428.peg.5796"/>
<dbReference type="EMBL" id="LCYN01000002">
    <property type="protein sequence ID" value="KLA00774.1"/>
    <property type="molecule type" value="Genomic_DNA"/>
</dbReference>